<comment type="caution">
    <text evidence="2">The sequence shown here is derived from an EMBL/GenBank/DDBJ whole genome shotgun (WGS) entry which is preliminary data.</text>
</comment>
<accession>A0A317CDL5</accession>
<protein>
    <recommendedName>
        <fullName evidence="1">D-glutamate cyclase-like C-terminal domain-containing protein</fullName>
    </recommendedName>
</protein>
<proteinExistence type="predicted"/>
<dbReference type="Proteomes" id="UP000245506">
    <property type="component" value="Unassembled WGS sequence"/>
</dbReference>
<feature type="domain" description="D-glutamate cyclase-like C-terminal" evidence="1">
    <location>
        <begin position="22"/>
        <end position="279"/>
    </location>
</feature>
<gene>
    <name evidence="2" type="ORF">DKT75_09405</name>
</gene>
<reference evidence="2 3" key="1">
    <citation type="submission" date="2018-05" db="EMBL/GenBank/DDBJ databases">
        <title>Leucothrix arctica sp. nov., isolated from Arctic seawater.</title>
        <authorList>
            <person name="Choi A."/>
            <person name="Baek K."/>
        </authorList>
    </citation>
    <scope>NUCLEOTIDE SEQUENCE [LARGE SCALE GENOMIC DNA]</scope>
    <source>
        <strain evidence="2 3">IMCC9719</strain>
    </source>
</reference>
<dbReference type="OrthoDB" id="1668885at2"/>
<name>A0A317CDL5_9GAMM</name>
<dbReference type="InterPro" id="IPR025504">
    <property type="entry name" value="GLUCM_C"/>
</dbReference>
<dbReference type="PANTHER" id="PTHR32022:SF10">
    <property type="entry name" value="D-GLUTAMATE CYCLASE, MITOCHONDRIAL"/>
    <property type="match status" value="1"/>
</dbReference>
<organism evidence="2 3">
    <name type="scientific">Leucothrix arctica</name>
    <dbReference type="NCBI Taxonomy" id="1481894"/>
    <lineage>
        <taxon>Bacteria</taxon>
        <taxon>Pseudomonadati</taxon>
        <taxon>Pseudomonadota</taxon>
        <taxon>Gammaproteobacteria</taxon>
        <taxon>Thiotrichales</taxon>
        <taxon>Thiotrichaceae</taxon>
        <taxon>Leucothrix</taxon>
    </lineage>
</organism>
<evidence type="ECO:0000313" key="2">
    <source>
        <dbReference type="EMBL" id="PWQ96201.1"/>
    </source>
</evidence>
<evidence type="ECO:0000259" key="1">
    <source>
        <dbReference type="Pfam" id="PF14336"/>
    </source>
</evidence>
<dbReference type="AlphaFoldDB" id="A0A317CDL5"/>
<dbReference type="Gene3D" id="3.90.1640.20">
    <property type="entry name" value="TON_0340"/>
    <property type="match status" value="1"/>
</dbReference>
<dbReference type="Pfam" id="PF14336">
    <property type="entry name" value="GLUCM-like_C"/>
    <property type="match status" value="1"/>
</dbReference>
<keyword evidence="3" id="KW-1185">Reference proteome</keyword>
<sequence length="286" mass="30973">MASENNTLPFATIVQRVEDLMVERDLRGMKSIQKVLTPGYYERAAKLLLDCRGTVLIGTGFPVDDTFETDGPVGAIALYKILEHLGANPIIVCGDPLSSKISQDYNTYEISVGDLSQGRDEALKALDKLKPEIVLSIERPGLSATGIYANMRGEDISARCACFDYFLIEADCPTIAIGDGGNEIGMGNVTDALASLSITPAMTKCDELLVADVSNWAAHGLIALLGYWQHEDLLSYINTLEILEYISERGSVDGVTRENTLTEDSLASEAGQELIDKLRAITGFTV</sequence>
<dbReference type="PANTHER" id="PTHR32022">
    <property type="entry name" value="D-GLUTAMATE CYCLASE, MITOCHONDRIAL"/>
    <property type="match status" value="1"/>
</dbReference>
<dbReference type="EMBL" id="QGKL01000029">
    <property type="protein sequence ID" value="PWQ96201.1"/>
    <property type="molecule type" value="Genomic_DNA"/>
</dbReference>
<evidence type="ECO:0000313" key="3">
    <source>
        <dbReference type="Proteomes" id="UP000245506"/>
    </source>
</evidence>
<dbReference type="RefSeq" id="WP_109823173.1">
    <property type="nucleotide sequence ID" value="NZ_QGKL01000029.1"/>
</dbReference>